<proteinExistence type="inferred from homology"/>
<evidence type="ECO:0000256" key="6">
    <source>
        <dbReference type="ARBA" id="ARBA00022801"/>
    </source>
</evidence>
<evidence type="ECO:0000256" key="4">
    <source>
        <dbReference type="ARBA" id="ARBA00022722"/>
    </source>
</evidence>
<keyword evidence="8" id="KW-1133">Transmembrane helix</keyword>
<name>A0A445F330_GLYSO</name>
<comment type="subcellular location">
    <subcellularLocation>
        <location evidence="2">Nucleus</location>
    </subcellularLocation>
</comment>
<evidence type="ECO:0000256" key="8">
    <source>
        <dbReference type="SAM" id="Phobius"/>
    </source>
</evidence>
<dbReference type="AlphaFoldDB" id="A0A445F330"/>
<evidence type="ECO:0000313" key="10">
    <source>
        <dbReference type="EMBL" id="RZB43184.1"/>
    </source>
</evidence>
<gene>
    <name evidence="10" type="ORF">D0Y65_053675</name>
</gene>
<dbReference type="PANTHER" id="PTHR22930:SF205">
    <property type="entry name" value="PROTEIN ALP1-LIKE"/>
    <property type="match status" value="1"/>
</dbReference>
<dbReference type="InterPro" id="IPR045249">
    <property type="entry name" value="HARBI1-like"/>
</dbReference>
<keyword evidence="11" id="KW-1185">Reference proteome</keyword>
<comment type="similarity">
    <text evidence="3">Belongs to the HARBI1 family.</text>
</comment>
<organism evidence="10 11">
    <name type="scientific">Glycine soja</name>
    <name type="common">Wild soybean</name>
    <dbReference type="NCBI Taxonomy" id="3848"/>
    <lineage>
        <taxon>Eukaryota</taxon>
        <taxon>Viridiplantae</taxon>
        <taxon>Streptophyta</taxon>
        <taxon>Embryophyta</taxon>
        <taxon>Tracheophyta</taxon>
        <taxon>Spermatophyta</taxon>
        <taxon>Magnoliopsida</taxon>
        <taxon>eudicotyledons</taxon>
        <taxon>Gunneridae</taxon>
        <taxon>Pentapetalae</taxon>
        <taxon>rosids</taxon>
        <taxon>fabids</taxon>
        <taxon>Fabales</taxon>
        <taxon>Fabaceae</taxon>
        <taxon>Papilionoideae</taxon>
        <taxon>50 kb inversion clade</taxon>
        <taxon>NPAAA clade</taxon>
        <taxon>indigoferoid/millettioid clade</taxon>
        <taxon>Phaseoleae</taxon>
        <taxon>Glycine</taxon>
        <taxon>Glycine subgen. Soja</taxon>
    </lineage>
</organism>
<dbReference type="Proteomes" id="UP000289340">
    <property type="component" value="Chromosome 20"/>
</dbReference>
<keyword evidence="7" id="KW-0539">Nucleus</keyword>
<keyword evidence="6" id="KW-0378">Hydrolase</keyword>
<feature type="domain" description="DDE Tnp4" evidence="9">
    <location>
        <begin position="239"/>
        <end position="405"/>
    </location>
</feature>
<evidence type="ECO:0000256" key="3">
    <source>
        <dbReference type="ARBA" id="ARBA00006958"/>
    </source>
</evidence>
<keyword evidence="8" id="KW-0812">Transmembrane</keyword>
<evidence type="ECO:0000256" key="1">
    <source>
        <dbReference type="ARBA" id="ARBA00001968"/>
    </source>
</evidence>
<comment type="caution">
    <text evidence="10">The sequence shown here is derived from an EMBL/GenBank/DDBJ whole genome shotgun (WGS) entry which is preliminary data.</text>
</comment>
<reference evidence="10 11" key="1">
    <citation type="submission" date="2018-09" db="EMBL/GenBank/DDBJ databases">
        <title>A high-quality reference genome of wild soybean provides a powerful tool to mine soybean genomes.</title>
        <authorList>
            <person name="Xie M."/>
            <person name="Chung C.Y.L."/>
            <person name="Li M.-W."/>
            <person name="Wong F.-L."/>
            <person name="Chan T.-F."/>
            <person name="Lam H.-M."/>
        </authorList>
    </citation>
    <scope>NUCLEOTIDE SEQUENCE [LARGE SCALE GENOMIC DNA]</scope>
    <source>
        <strain evidence="11">cv. W05</strain>
        <tissue evidence="10">Hypocotyl of etiolated seedlings</tissue>
    </source>
</reference>
<dbReference type="GO" id="GO:0046872">
    <property type="term" value="F:metal ion binding"/>
    <property type="evidence" value="ECO:0007669"/>
    <property type="project" value="UniProtKB-KW"/>
</dbReference>
<dbReference type="EMBL" id="QZWG01000020">
    <property type="protein sequence ID" value="RZB43184.1"/>
    <property type="molecule type" value="Genomic_DNA"/>
</dbReference>
<evidence type="ECO:0000256" key="5">
    <source>
        <dbReference type="ARBA" id="ARBA00022723"/>
    </source>
</evidence>
<evidence type="ECO:0000259" key="9">
    <source>
        <dbReference type="Pfam" id="PF13359"/>
    </source>
</evidence>
<dbReference type="GO" id="GO:0005634">
    <property type="term" value="C:nucleus"/>
    <property type="evidence" value="ECO:0007669"/>
    <property type="project" value="UniProtKB-SubCell"/>
</dbReference>
<protein>
    <submittedName>
        <fullName evidence="10">Protein ALP1-like isoform B</fullName>
    </submittedName>
</protein>
<feature type="transmembrane region" description="Helical" evidence="8">
    <location>
        <begin position="20"/>
        <end position="41"/>
    </location>
</feature>
<dbReference type="PANTHER" id="PTHR22930">
    <property type="match status" value="1"/>
</dbReference>
<accession>A0A445F330</accession>
<dbReference type="GO" id="GO:0004518">
    <property type="term" value="F:nuclease activity"/>
    <property type="evidence" value="ECO:0007669"/>
    <property type="project" value="UniProtKB-KW"/>
</dbReference>
<keyword evidence="8" id="KW-0472">Membrane</keyword>
<dbReference type="InterPro" id="IPR027806">
    <property type="entry name" value="HARBI1_dom"/>
</dbReference>
<sequence length="457" mass="52152">MSITRETKIAVSLKLAWPRYFDLFSFIVFPCISLIPFTSPIYITPRVSYSLEIWVMINGFCSPFVNLGCEYSMGSIRGIKKRKKADNKDGPDASATSFDWWHHFSLRISGPLARSKNIEKFESVFKISRKTFNYICSLVEEDMLARASNFVDLNGNRLSLNDQVAVALRRLSSGESLSTIGESFRMNQSTVSQVTWKFVETMEERGLHHLSWASTEMEMEEIKSKFENIRGLSNCCGAVDSTHIMMTLPSVDALNSVWLDREKNCSMVLQAIVDPDLRFRDIVTGWPGSMSDEQVLRSSSFFKLAEEGKRLNGGKKTLPDGTLFREYIIGDTGFPLFSWLLTPYEGKGFSNVQVEFNKRVVETQMVAKKALARLKDMWKIIQGVMWKPDKHKLPRIILVCCILHNIVIDMEDEVLIDMPSCHQHDSRYQDQTSEFADNTATIMREKLSLYLSGKLPT</sequence>
<dbReference type="GO" id="GO:0016787">
    <property type="term" value="F:hydrolase activity"/>
    <property type="evidence" value="ECO:0007669"/>
    <property type="project" value="UniProtKB-KW"/>
</dbReference>
<evidence type="ECO:0000256" key="2">
    <source>
        <dbReference type="ARBA" id="ARBA00004123"/>
    </source>
</evidence>
<evidence type="ECO:0000313" key="11">
    <source>
        <dbReference type="Proteomes" id="UP000289340"/>
    </source>
</evidence>
<dbReference type="Pfam" id="PF13359">
    <property type="entry name" value="DDE_Tnp_4"/>
    <property type="match status" value="1"/>
</dbReference>
<keyword evidence="5" id="KW-0479">Metal-binding</keyword>
<keyword evidence="4" id="KW-0540">Nuclease</keyword>
<comment type="cofactor">
    <cofactor evidence="1">
        <name>a divalent metal cation</name>
        <dbReference type="ChEBI" id="CHEBI:60240"/>
    </cofactor>
</comment>
<dbReference type="Gramene" id="XM_028364791.1">
    <property type="protein sequence ID" value="XP_028220592.1"/>
    <property type="gene ID" value="LOC114402280"/>
</dbReference>
<evidence type="ECO:0000256" key="7">
    <source>
        <dbReference type="ARBA" id="ARBA00023242"/>
    </source>
</evidence>